<dbReference type="InterPro" id="IPR001370">
    <property type="entry name" value="BIR_rpt"/>
</dbReference>
<dbReference type="GO" id="GO:0005737">
    <property type="term" value="C:cytoplasm"/>
    <property type="evidence" value="ECO:0007669"/>
    <property type="project" value="TreeGrafter"/>
</dbReference>
<accession>A0AAW0PPV6</accession>
<dbReference type="PANTHER" id="PTHR10044">
    <property type="entry name" value="INHIBITOR OF APOPTOSIS"/>
    <property type="match status" value="1"/>
</dbReference>
<dbReference type="SUPFAM" id="SSF57924">
    <property type="entry name" value="Inhibitor of apoptosis (IAP) repeat"/>
    <property type="match status" value="2"/>
</dbReference>
<dbReference type="EMBL" id="JBBPFD010000005">
    <property type="protein sequence ID" value="KAK7926145.1"/>
    <property type="molecule type" value="Genomic_DNA"/>
</dbReference>
<dbReference type="GO" id="GO:0060546">
    <property type="term" value="P:negative regulation of necroptotic process"/>
    <property type="evidence" value="ECO:0007669"/>
    <property type="project" value="TreeGrafter"/>
</dbReference>
<dbReference type="GO" id="GO:0061630">
    <property type="term" value="F:ubiquitin protein ligase activity"/>
    <property type="evidence" value="ECO:0007669"/>
    <property type="project" value="TreeGrafter"/>
</dbReference>
<protein>
    <submittedName>
        <fullName evidence="2">Uncharacterized protein</fullName>
    </submittedName>
</protein>
<dbReference type="PROSITE" id="PS50143">
    <property type="entry name" value="BIR_REPEAT_2"/>
    <property type="match status" value="2"/>
</dbReference>
<proteinExistence type="predicted"/>
<dbReference type="Gene3D" id="1.10.1170.10">
    <property type="entry name" value="Inhibitor Of Apoptosis Protein (2mihbC-IAP-1), Chain A"/>
    <property type="match status" value="2"/>
</dbReference>
<dbReference type="GO" id="GO:0005634">
    <property type="term" value="C:nucleus"/>
    <property type="evidence" value="ECO:0007669"/>
    <property type="project" value="TreeGrafter"/>
</dbReference>
<evidence type="ECO:0000313" key="3">
    <source>
        <dbReference type="Proteomes" id="UP001460270"/>
    </source>
</evidence>
<dbReference type="SMART" id="SM00238">
    <property type="entry name" value="BIR"/>
    <property type="match status" value="1"/>
</dbReference>
<dbReference type="GO" id="GO:0043027">
    <property type="term" value="F:cysteine-type endopeptidase inhibitor activity involved in apoptotic process"/>
    <property type="evidence" value="ECO:0007669"/>
    <property type="project" value="TreeGrafter"/>
</dbReference>
<organism evidence="2 3">
    <name type="scientific">Mugilogobius chulae</name>
    <name type="common">yellowstripe goby</name>
    <dbReference type="NCBI Taxonomy" id="88201"/>
    <lineage>
        <taxon>Eukaryota</taxon>
        <taxon>Metazoa</taxon>
        <taxon>Chordata</taxon>
        <taxon>Craniata</taxon>
        <taxon>Vertebrata</taxon>
        <taxon>Euteleostomi</taxon>
        <taxon>Actinopterygii</taxon>
        <taxon>Neopterygii</taxon>
        <taxon>Teleostei</taxon>
        <taxon>Neoteleostei</taxon>
        <taxon>Acanthomorphata</taxon>
        <taxon>Gobiaria</taxon>
        <taxon>Gobiiformes</taxon>
        <taxon>Gobioidei</taxon>
        <taxon>Gobiidae</taxon>
        <taxon>Gobionellinae</taxon>
        <taxon>Mugilogobius</taxon>
    </lineage>
</organism>
<keyword evidence="3" id="KW-1185">Reference proteome</keyword>
<comment type="caution">
    <text evidence="2">The sequence shown here is derived from an EMBL/GenBank/DDBJ whole genome shotgun (WGS) entry which is preliminary data.</text>
</comment>
<sequence>MSLCRNGPPPELQYDNSSELFRISSFARFPSSGVTERSLARAGWFYTGVGDRVQCFRCNVTAEGWQPGDCPTEKHKQLSPSCSFIQSLPPTTNLLSSSHSAFSPLRIPPNLPHSGPGPAASSASVSQSDDPVGYFNVGFSALPPSSPLSSRGVEDMSHQRPTCHNPSMRREQERLDSFSSWTITVITPAELAKAGFYYLGQGDEWPASAVGDS</sequence>
<feature type="compositionally biased region" description="Low complexity" evidence="1">
    <location>
        <begin position="114"/>
        <end position="127"/>
    </location>
</feature>
<dbReference type="Proteomes" id="UP001460270">
    <property type="component" value="Unassembled WGS sequence"/>
</dbReference>
<feature type="region of interest" description="Disordered" evidence="1">
    <location>
        <begin position="146"/>
        <end position="171"/>
    </location>
</feature>
<evidence type="ECO:0000256" key="1">
    <source>
        <dbReference type="SAM" id="MobiDB-lite"/>
    </source>
</evidence>
<dbReference type="AlphaFoldDB" id="A0AAW0PPV6"/>
<dbReference type="GO" id="GO:0051726">
    <property type="term" value="P:regulation of cell cycle"/>
    <property type="evidence" value="ECO:0007669"/>
    <property type="project" value="TreeGrafter"/>
</dbReference>
<dbReference type="PANTHER" id="PTHR10044:SF79">
    <property type="entry name" value="BACULOVIRAL IAP REPEAT-CONTAINING PROTEIN 2"/>
    <property type="match status" value="1"/>
</dbReference>
<gene>
    <name evidence="2" type="ORF">WMY93_008455</name>
</gene>
<dbReference type="GO" id="GO:0031398">
    <property type="term" value="P:positive regulation of protein ubiquitination"/>
    <property type="evidence" value="ECO:0007669"/>
    <property type="project" value="TreeGrafter"/>
</dbReference>
<dbReference type="CDD" id="cd00022">
    <property type="entry name" value="BIR"/>
    <property type="match status" value="1"/>
</dbReference>
<dbReference type="Pfam" id="PF00653">
    <property type="entry name" value="BIR"/>
    <property type="match status" value="1"/>
</dbReference>
<dbReference type="InterPro" id="IPR050784">
    <property type="entry name" value="IAP"/>
</dbReference>
<feature type="region of interest" description="Disordered" evidence="1">
    <location>
        <begin position="105"/>
        <end position="127"/>
    </location>
</feature>
<reference evidence="3" key="1">
    <citation type="submission" date="2024-04" db="EMBL/GenBank/DDBJ databases">
        <title>Salinicola lusitanus LLJ914,a marine bacterium isolated from the Okinawa Trough.</title>
        <authorList>
            <person name="Li J."/>
        </authorList>
    </citation>
    <scope>NUCLEOTIDE SEQUENCE [LARGE SCALE GENOMIC DNA]</scope>
</reference>
<dbReference type="GO" id="GO:0043066">
    <property type="term" value="P:negative regulation of apoptotic process"/>
    <property type="evidence" value="ECO:0007669"/>
    <property type="project" value="TreeGrafter"/>
</dbReference>
<evidence type="ECO:0000313" key="2">
    <source>
        <dbReference type="EMBL" id="KAK7926145.1"/>
    </source>
</evidence>
<name>A0AAW0PPV6_9GOBI</name>